<evidence type="ECO:0000259" key="1">
    <source>
        <dbReference type="Pfam" id="PF01966"/>
    </source>
</evidence>
<dbReference type="CDD" id="cd00077">
    <property type="entry name" value="HDc"/>
    <property type="match status" value="1"/>
</dbReference>
<dbReference type="AlphaFoldDB" id="A0A158IBN3"/>
<evidence type="ECO:0000313" key="2">
    <source>
        <dbReference type="EMBL" id="SAL54022.1"/>
    </source>
</evidence>
<reference evidence="2" key="1">
    <citation type="submission" date="2016-01" db="EMBL/GenBank/DDBJ databases">
        <authorList>
            <person name="Peeters C."/>
        </authorList>
    </citation>
    <scope>NUCLEOTIDE SEQUENCE [LARGE SCALE GENOMIC DNA]</scope>
    <source>
        <strain evidence="2">LMG 22937</strain>
    </source>
</reference>
<evidence type="ECO:0000313" key="3">
    <source>
        <dbReference type="Proteomes" id="UP000054925"/>
    </source>
</evidence>
<accession>A0A158IBN3</accession>
<sequence length="229" mass="25385">MSEIIAGIRIPDSTMARDATQLVRDTETDLLYHHSRRVFLFGALAGERKQLKYDAELLYIGAMFHDMGLMDAYSSPQDRFEVDGANAARDFLVRYGIGESEIEQVWDAIALHTTPGIPQYKKPVVALVTAGVEMDVLGLAYDEFTDDQRRLVVAAHPRGDRFKEGIIDAFALGTIKKPESTFGNVKADVLALKDPSYKRLNFCSIILGSAWNDTNHDAATCRNPAHAHG</sequence>
<dbReference type="OrthoDB" id="8478129at2"/>
<proteinExistence type="predicted"/>
<gene>
    <name evidence="2" type="ORF">AWB67_02389</name>
</gene>
<dbReference type="RefSeq" id="WP_087656428.1">
    <property type="nucleotide sequence ID" value="NZ_FCOL02000011.1"/>
</dbReference>
<feature type="domain" description="HD" evidence="1">
    <location>
        <begin position="32"/>
        <end position="118"/>
    </location>
</feature>
<dbReference type="FunFam" id="1.10.3210.10:FF:000032">
    <property type="entry name" value="HD domain-containing protein"/>
    <property type="match status" value="1"/>
</dbReference>
<dbReference type="GO" id="GO:0016787">
    <property type="term" value="F:hydrolase activity"/>
    <property type="evidence" value="ECO:0007669"/>
    <property type="project" value="UniProtKB-KW"/>
</dbReference>
<protein>
    <submittedName>
        <fullName evidence="2">Metal dependent phosphohydrolase</fullName>
    </submittedName>
</protein>
<dbReference type="Gene3D" id="1.10.3210.10">
    <property type="entry name" value="Hypothetical protein af1432"/>
    <property type="match status" value="1"/>
</dbReference>
<dbReference type="InterPro" id="IPR003607">
    <property type="entry name" value="HD/PDEase_dom"/>
</dbReference>
<dbReference type="Pfam" id="PF01966">
    <property type="entry name" value="HD"/>
    <property type="match status" value="1"/>
</dbReference>
<keyword evidence="3" id="KW-1185">Reference proteome</keyword>
<name>A0A158IBN3_9BURK</name>
<dbReference type="PANTHER" id="PTHR35569">
    <property type="entry name" value="CYANAMIDE HYDRATASE DDI2-RELATED"/>
    <property type="match status" value="1"/>
</dbReference>
<dbReference type="InterPro" id="IPR006674">
    <property type="entry name" value="HD_domain"/>
</dbReference>
<comment type="caution">
    <text evidence="2">The sequence shown here is derived from an EMBL/GenBank/DDBJ whole genome shotgun (WGS) entry which is preliminary data.</text>
</comment>
<organism evidence="2 3">
    <name type="scientific">Caballeronia terrestris</name>
    <dbReference type="NCBI Taxonomy" id="1226301"/>
    <lineage>
        <taxon>Bacteria</taxon>
        <taxon>Pseudomonadati</taxon>
        <taxon>Pseudomonadota</taxon>
        <taxon>Betaproteobacteria</taxon>
        <taxon>Burkholderiales</taxon>
        <taxon>Burkholderiaceae</taxon>
        <taxon>Caballeronia</taxon>
    </lineage>
</organism>
<dbReference type="SUPFAM" id="SSF109604">
    <property type="entry name" value="HD-domain/PDEase-like"/>
    <property type="match status" value="1"/>
</dbReference>
<dbReference type="EMBL" id="FCOL02000011">
    <property type="protein sequence ID" value="SAL54022.1"/>
    <property type="molecule type" value="Genomic_DNA"/>
</dbReference>
<dbReference type="PANTHER" id="PTHR35569:SF1">
    <property type="entry name" value="CYANAMIDE HYDRATASE DDI2-RELATED"/>
    <property type="match status" value="1"/>
</dbReference>
<dbReference type="Proteomes" id="UP000054925">
    <property type="component" value="Unassembled WGS sequence"/>
</dbReference>